<dbReference type="EMBL" id="JBHSGF010000013">
    <property type="protein sequence ID" value="MFC4556499.1"/>
    <property type="molecule type" value="Genomic_DNA"/>
</dbReference>
<keyword evidence="1" id="KW-0812">Transmembrane</keyword>
<comment type="caution">
    <text evidence="2">The sequence shown here is derived from an EMBL/GenBank/DDBJ whole genome shotgun (WGS) entry which is preliminary data.</text>
</comment>
<feature type="transmembrane region" description="Helical" evidence="1">
    <location>
        <begin position="126"/>
        <end position="148"/>
    </location>
</feature>
<keyword evidence="1" id="KW-0472">Membrane</keyword>
<name>A0ABV9DCI6_9MICO</name>
<feature type="transmembrane region" description="Helical" evidence="1">
    <location>
        <begin position="31"/>
        <end position="49"/>
    </location>
</feature>
<dbReference type="Proteomes" id="UP001595955">
    <property type="component" value="Unassembled WGS sequence"/>
</dbReference>
<evidence type="ECO:0000313" key="3">
    <source>
        <dbReference type="Proteomes" id="UP001595955"/>
    </source>
</evidence>
<reference evidence="3" key="1">
    <citation type="journal article" date="2019" name="Int. J. Syst. Evol. Microbiol.">
        <title>The Global Catalogue of Microorganisms (GCM) 10K type strain sequencing project: providing services to taxonomists for standard genome sequencing and annotation.</title>
        <authorList>
            <consortium name="The Broad Institute Genomics Platform"/>
            <consortium name="The Broad Institute Genome Sequencing Center for Infectious Disease"/>
            <person name="Wu L."/>
            <person name="Ma J."/>
        </authorList>
    </citation>
    <scope>NUCLEOTIDE SEQUENCE [LARGE SCALE GENOMIC DNA]</scope>
    <source>
        <strain evidence="3">JCM 3369</strain>
    </source>
</reference>
<feature type="transmembrane region" description="Helical" evidence="1">
    <location>
        <begin position="85"/>
        <end position="106"/>
    </location>
</feature>
<sequence length="159" mass="16613">MLTSTTGHRGGWYRADDLEASPLPHTKRTEAAGITAILLALAIAAVAGWSWWSLLAVPLAFAGATATQVAGTVRKASARRDRGSPVWLSGGWSGWGMVALGLAMGGLEVARVINGMEDDQPLSSRLLTICGPLFAGLGVGMVLAARWIRPRAGARPNEP</sequence>
<dbReference type="RefSeq" id="WP_122824177.1">
    <property type="nucleotide sequence ID" value="NZ_CP033325.1"/>
</dbReference>
<accession>A0ABV9DCI6</accession>
<evidence type="ECO:0000256" key="1">
    <source>
        <dbReference type="SAM" id="Phobius"/>
    </source>
</evidence>
<proteinExistence type="predicted"/>
<organism evidence="2 3">
    <name type="scientific">Georgenia faecalis</name>
    <dbReference type="NCBI Taxonomy" id="2483799"/>
    <lineage>
        <taxon>Bacteria</taxon>
        <taxon>Bacillati</taxon>
        <taxon>Actinomycetota</taxon>
        <taxon>Actinomycetes</taxon>
        <taxon>Micrococcales</taxon>
        <taxon>Bogoriellaceae</taxon>
        <taxon>Georgenia</taxon>
    </lineage>
</organism>
<evidence type="ECO:0000313" key="2">
    <source>
        <dbReference type="EMBL" id="MFC4556499.1"/>
    </source>
</evidence>
<protein>
    <submittedName>
        <fullName evidence="2">Uncharacterized protein</fullName>
    </submittedName>
</protein>
<keyword evidence="1" id="KW-1133">Transmembrane helix</keyword>
<gene>
    <name evidence="2" type="ORF">ACFO3F_14715</name>
</gene>
<keyword evidence="3" id="KW-1185">Reference proteome</keyword>